<name>A0A5Q2QDN6_9GAMM</name>
<evidence type="ECO:0000313" key="1">
    <source>
        <dbReference type="EMBL" id="QGG80452.1"/>
    </source>
</evidence>
<sequence>MKSQLENLVHMANQIASNNATWGTPDDVTLRVGTHLKKFWAPSMLTMLAAYAGDDLNPIARDALKTISNA</sequence>
<organism evidence="1 2">
    <name type="scientific">Litorivicinus lipolyticus</name>
    <dbReference type="NCBI Taxonomy" id="418701"/>
    <lineage>
        <taxon>Bacteria</taxon>
        <taxon>Pseudomonadati</taxon>
        <taxon>Pseudomonadota</taxon>
        <taxon>Gammaproteobacteria</taxon>
        <taxon>Oceanospirillales</taxon>
        <taxon>Litorivicinaceae</taxon>
        <taxon>Litorivicinus</taxon>
    </lineage>
</organism>
<dbReference type="RefSeq" id="WP_153713956.1">
    <property type="nucleotide sequence ID" value="NZ_CP045871.1"/>
</dbReference>
<evidence type="ECO:0000313" key="2">
    <source>
        <dbReference type="Proteomes" id="UP000388235"/>
    </source>
</evidence>
<keyword evidence="2" id="KW-1185">Reference proteome</keyword>
<dbReference type="Pfam" id="PF11390">
    <property type="entry name" value="FdsD"/>
    <property type="match status" value="1"/>
</dbReference>
<accession>A0A5Q2QDN6</accession>
<dbReference type="AlphaFoldDB" id="A0A5Q2QDN6"/>
<dbReference type="Proteomes" id="UP000388235">
    <property type="component" value="Chromosome"/>
</dbReference>
<reference evidence="1 2" key="1">
    <citation type="submission" date="2019-11" db="EMBL/GenBank/DDBJ databases">
        <authorList>
            <person name="Khan S.A."/>
            <person name="Jeon C.O."/>
            <person name="Chun B.H."/>
        </authorList>
    </citation>
    <scope>NUCLEOTIDE SEQUENCE [LARGE SCALE GENOMIC DNA]</scope>
    <source>
        <strain evidence="1 2">IMCC 1097</strain>
    </source>
</reference>
<gene>
    <name evidence="1" type="ORF">GH975_07640</name>
</gene>
<protein>
    <submittedName>
        <fullName evidence="1">Formate dehydrogenase</fullName>
    </submittedName>
</protein>
<dbReference type="OrthoDB" id="8527650at2"/>
<dbReference type="InterPro" id="IPR021074">
    <property type="entry name" value="Formate_DH_dsu"/>
</dbReference>
<dbReference type="EMBL" id="CP045871">
    <property type="protein sequence ID" value="QGG80452.1"/>
    <property type="molecule type" value="Genomic_DNA"/>
</dbReference>
<proteinExistence type="predicted"/>
<dbReference type="KEGG" id="llp:GH975_07640"/>